<evidence type="ECO:0000313" key="2">
    <source>
        <dbReference type="EMBL" id="MBC8177236.1"/>
    </source>
</evidence>
<reference evidence="2 3" key="1">
    <citation type="submission" date="2020-08" db="EMBL/GenBank/DDBJ databases">
        <title>Bridging the membrane lipid divide: bacteria of the FCB group superphylum have the potential to synthesize archaeal ether lipids.</title>
        <authorList>
            <person name="Villanueva L."/>
            <person name="Von Meijenfeldt F.A.B."/>
            <person name="Westbye A.B."/>
            <person name="Yadav S."/>
            <person name="Hopmans E.C."/>
            <person name="Dutilh B.E."/>
            <person name="Sinninghe Damste J.S."/>
        </authorList>
    </citation>
    <scope>NUCLEOTIDE SEQUENCE [LARGE SCALE GENOMIC DNA]</scope>
    <source>
        <strain evidence="2">NIOZ-UU27</strain>
    </source>
</reference>
<evidence type="ECO:0000313" key="3">
    <source>
        <dbReference type="Proteomes" id="UP000650524"/>
    </source>
</evidence>
<sequence>MILDICTPKEFAKAHLENAINLNFLSRAFKSQLNALDKGKTYFVYCKVGGRSKLAQKQMKKMGFKKVYNIVGGTLLWEEEGLAFASGLEGPSKFALCPVFMSIILVKKVRKLLQSEYRSLFTGGETAGQLKTS</sequence>
<dbReference type="InterPro" id="IPR001763">
    <property type="entry name" value="Rhodanese-like_dom"/>
</dbReference>
<dbReference type="PANTHER" id="PTHR43031">
    <property type="entry name" value="FAD-DEPENDENT OXIDOREDUCTASE"/>
    <property type="match status" value="1"/>
</dbReference>
<dbReference type="InterPro" id="IPR036873">
    <property type="entry name" value="Rhodanese-like_dom_sf"/>
</dbReference>
<comment type="caution">
    <text evidence="2">The sequence shown here is derived from an EMBL/GenBank/DDBJ whole genome shotgun (WGS) entry which is preliminary data.</text>
</comment>
<accession>A0A8J6MZG9</accession>
<organism evidence="2 3">
    <name type="scientific">Candidatus Desulfacyla euxinica</name>
    <dbReference type="NCBI Taxonomy" id="2841693"/>
    <lineage>
        <taxon>Bacteria</taxon>
        <taxon>Deltaproteobacteria</taxon>
        <taxon>Candidatus Desulfacyla</taxon>
    </lineage>
</organism>
<dbReference type="SMART" id="SM00450">
    <property type="entry name" value="RHOD"/>
    <property type="match status" value="1"/>
</dbReference>
<dbReference type="SUPFAM" id="SSF52821">
    <property type="entry name" value="Rhodanese/Cell cycle control phosphatase"/>
    <property type="match status" value="1"/>
</dbReference>
<dbReference type="Pfam" id="PF00581">
    <property type="entry name" value="Rhodanese"/>
    <property type="match status" value="1"/>
</dbReference>
<dbReference type="InterPro" id="IPR050229">
    <property type="entry name" value="GlpE_sulfurtransferase"/>
</dbReference>
<dbReference type="PANTHER" id="PTHR43031:SF1">
    <property type="entry name" value="PYRIDINE NUCLEOTIDE-DISULPHIDE OXIDOREDUCTASE"/>
    <property type="match status" value="1"/>
</dbReference>
<feature type="domain" description="Rhodanese" evidence="1">
    <location>
        <begin position="2"/>
        <end position="86"/>
    </location>
</feature>
<dbReference type="EMBL" id="JACNJD010000198">
    <property type="protein sequence ID" value="MBC8177236.1"/>
    <property type="molecule type" value="Genomic_DNA"/>
</dbReference>
<dbReference type="CDD" id="cd00158">
    <property type="entry name" value="RHOD"/>
    <property type="match status" value="1"/>
</dbReference>
<dbReference type="AlphaFoldDB" id="A0A8J6MZG9"/>
<evidence type="ECO:0000259" key="1">
    <source>
        <dbReference type="PROSITE" id="PS50206"/>
    </source>
</evidence>
<dbReference type="PROSITE" id="PS50206">
    <property type="entry name" value="RHODANESE_3"/>
    <property type="match status" value="1"/>
</dbReference>
<dbReference type="Proteomes" id="UP000650524">
    <property type="component" value="Unassembled WGS sequence"/>
</dbReference>
<proteinExistence type="predicted"/>
<gene>
    <name evidence="2" type="ORF">H8E19_07500</name>
</gene>
<name>A0A8J6MZG9_9DELT</name>
<dbReference type="Gene3D" id="3.40.250.10">
    <property type="entry name" value="Rhodanese-like domain"/>
    <property type="match status" value="1"/>
</dbReference>
<protein>
    <submittedName>
        <fullName evidence="2">Rhodanese-like domain-containing protein</fullName>
    </submittedName>
</protein>